<dbReference type="EMBL" id="GBRH01261510">
    <property type="protein sequence ID" value="JAD36385.1"/>
    <property type="molecule type" value="Transcribed_RNA"/>
</dbReference>
<dbReference type="AlphaFoldDB" id="A0A0A8ZI18"/>
<organism evidence="1">
    <name type="scientific">Arundo donax</name>
    <name type="common">Giant reed</name>
    <name type="synonym">Donax arundinaceus</name>
    <dbReference type="NCBI Taxonomy" id="35708"/>
    <lineage>
        <taxon>Eukaryota</taxon>
        <taxon>Viridiplantae</taxon>
        <taxon>Streptophyta</taxon>
        <taxon>Embryophyta</taxon>
        <taxon>Tracheophyta</taxon>
        <taxon>Spermatophyta</taxon>
        <taxon>Magnoliopsida</taxon>
        <taxon>Liliopsida</taxon>
        <taxon>Poales</taxon>
        <taxon>Poaceae</taxon>
        <taxon>PACMAD clade</taxon>
        <taxon>Arundinoideae</taxon>
        <taxon>Arundineae</taxon>
        <taxon>Arundo</taxon>
    </lineage>
</organism>
<reference evidence="1" key="2">
    <citation type="journal article" date="2015" name="Data Brief">
        <title>Shoot transcriptome of the giant reed, Arundo donax.</title>
        <authorList>
            <person name="Barrero R.A."/>
            <person name="Guerrero F.D."/>
            <person name="Moolhuijzen P."/>
            <person name="Goolsby J.A."/>
            <person name="Tidwell J."/>
            <person name="Bellgard S.E."/>
            <person name="Bellgard M.I."/>
        </authorList>
    </citation>
    <scope>NUCLEOTIDE SEQUENCE</scope>
    <source>
        <tissue evidence="1">Shoot tissue taken approximately 20 cm above the soil surface</tissue>
    </source>
</reference>
<protein>
    <submittedName>
        <fullName evidence="1">Uncharacterized protein</fullName>
    </submittedName>
</protein>
<proteinExistence type="predicted"/>
<sequence length="28" mass="3402">MWSKPFSKLYYAMECTYTDIPYCFIDKG</sequence>
<accession>A0A0A8ZI18</accession>
<reference evidence="1" key="1">
    <citation type="submission" date="2014-09" db="EMBL/GenBank/DDBJ databases">
        <authorList>
            <person name="Magalhaes I.L.F."/>
            <person name="Oliveira U."/>
            <person name="Santos F.R."/>
            <person name="Vidigal T.H.D.A."/>
            <person name="Brescovit A.D."/>
            <person name="Santos A.J."/>
        </authorList>
    </citation>
    <scope>NUCLEOTIDE SEQUENCE</scope>
    <source>
        <tissue evidence="1">Shoot tissue taken approximately 20 cm above the soil surface</tissue>
    </source>
</reference>
<evidence type="ECO:0000313" key="1">
    <source>
        <dbReference type="EMBL" id="JAD36385.1"/>
    </source>
</evidence>
<name>A0A0A8ZI18_ARUDO</name>